<gene>
    <name evidence="1" type="ORF">DHETER_LOCUS15883</name>
</gene>
<comment type="caution">
    <text evidence="1">The sequence shown here is derived from an EMBL/GenBank/DDBJ whole genome shotgun (WGS) entry which is preliminary data.</text>
</comment>
<accession>A0ACA9R0C2</accession>
<name>A0ACA9R0C2_9GLOM</name>
<feature type="non-terminal residue" evidence="1">
    <location>
        <position position="1"/>
    </location>
</feature>
<evidence type="ECO:0000313" key="1">
    <source>
        <dbReference type="EMBL" id="CAG8771894.1"/>
    </source>
</evidence>
<keyword evidence="2" id="KW-1185">Reference proteome</keyword>
<dbReference type="EMBL" id="CAJVPU010057339">
    <property type="protein sequence ID" value="CAG8771894.1"/>
    <property type="molecule type" value="Genomic_DNA"/>
</dbReference>
<reference evidence="1" key="1">
    <citation type="submission" date="2021-06" db="EMBL/GenBank/DDBJ databases">
        <authorList>
            <person name="Kallberg Y."/>
            <person name="Tangrot J."/>
            <person name="Rosling A."/>
        </authorList>
    </citation>
    <scope>NUCLEOTIDE SEQUENCE</scope>
    <source>
        <strain evidence="1">IL203A</strain>
    </source>
</reference>
<sequence>PIRPKDSVPEIFSGTRVSYTIISDNGLSNLNGHIIPLNNNVNEYEWDLNPIPTFSRAMFNVMKNNTYILYVVYNDSSWDIFSTNVEKFRNDFGYENPNVISTYPKINDTISPRISSISITFS</sequence>
<evidence type="ECO:0000313" key="2">
    <source>
        <dbReference type="Proteomes" id="UP000789702"/>
    </source>
</evidence>
<dbReference type="Proteomes" id="UP000789702">
    <property type="component" value="Unassembled WGS sequence"/>
</dbReference>
<protein>
    <submittedName>
        <fullName evidence="1">14597_t:CDS:1</fullName>
    </submittedName>
</protein>
<organism evidence="1 2">
    <name type="scientific">Dentiscutata heterogama</name>
    <dbReference type="NCBI Taxonomy" id="1316150"/>
    <lineage>
        <taxon>Eukaryota</taxon>
        <taxon>Fungi</taxon>
        <taxon>Fungi incertae sedis</taxon>
        <taxon>Mucoromycota</taxon>
        <taxon>Glomeromycotina</taxon>
        <taxon>Glomeromycetes</taxon>
        <taxon>Diversisporales</taxon>
        <taxon>Gigasporaceae</taxon>
        <taxon>Dentiscutata</taxon>
    </lineage>
</organism>
<proteinExistence type="predicted"/>
<feature type="non-terminal residue" evidence="1">
    <location>
        <position position="122"/>
    </location>
</feature>